<reference evidence="2" key="3">
    <citation type="journal article" date="2021" name="PeerJ">
        <title>Extensive microbial diversity within the chicken gut microbiome revealed by metagenomics and culture.</title>
        <authorList>
            <person name="Gilroy R."/>
            <person name="Ravi A."/>
            <person name="Getino M."/>
            <person name="Pursley I."/>
            <person name="Horton D.L."/>
            <person name="Alikhan N.F."/>
            <person name="Baker D."/>
            <person name="Gharbi K."/>
            <person name="Hall N."/>
            <person name="Watson M."/>
            <person name="Adriaenssens E.M."/>
            <person name="Foster-Nyarko E."/>
            <person name="Jarju S."/>
            <person name="Secka A."/>
            <person name="Antonio M."/>
            <person name="Oren A."/>
            <person name="Chaudhuri R.R."/>
            <person name="La Ragione R."/>
            <person name="Hildebrand F."/>
            <person name="Pallen M.J."/>
        </authorList>
    </citation>
    <scope>NUCLEOTIDE SEQUENCE</scope>
    <source>
        <strain evidence="2">ChiGjej6B6-11269</strain>
    </source>
</reference>
<dbReference type="PROSITE" id="PS50943">
    <property type="entry name" value="HTH_CROC1"/>
    <property type="match status" value="1"/>
</dbReference>
<dbReference type="EMBL" id="QIBX01000014">
    <property type="protein sequence ID" value="RNL39036.1"/>
    <property type="molecule type" value="Genomic_DNA"/>
</dbReference>
<dbReference type="RefSeq" id="WP_123209191.1">
    <property type="nucleotide sequence ID" value="NZ_JBHTHO010000017.1"/>
</dbReference>
<dbReference type="NCBIfam" id="TIGR03070">
    <property type="entry name" value="couple_hipB"/>
    <property type="match status" value="1"/>
</dbReference>
<reference evidence="2" key="4">
    <citation type="submission" date="2021-09" db="EMBL/GenBank/DDBJ databases">
        <authorList>
            <person name="Gilroy R."/>
        </authorList>
    </citation>
    <scope>NUCLEOTIDE SEQUENCE</scope>
    <source>
        <strain evidence="2">ChiGjej6B6-11269</strain>
    </source>
</reference>
<dbReference type="SMART" id="SM00530">
    <property type="entry name" value="HTH_XRE"/>
    <property type="match status" value="1"/>
</dbReference>
<evidence type="ECO:0000259" key="1">
    <source>
        <dbReference type="PROSITE" id="PS50943"/>
    </source>
</evidence>
<proteinExistence type="predicted"/>
<accession>A0A3N0AXG8</accession>
<dbReference type="OrthoDB" id="9803228at2"/>
<dbReference type="InterPro" id="IPR017507">
    <property type="entry name" value="Tscrpt_reg_HipB-like"/>
</dbReference>
<evidence type="ECO:0000313" key="4">
    <source>
        <dbReference type="Proteomes" id="UP000269591"/>
    </source>
</evidence>
<feature type="domain" description="HTH cro/C1-type" evidence="1">
    <location>
        <begin position="14"/>
        <end position="46"/>
    </location>
</feature>
<comment type="caution">
    <text evidence="3">The sequence shown here is derived from an EMBL/GenBank/DDBJ whole genome shotgun (WGS) entry which is preliminary data.</text>
</comment>
<dbReference type="CDD" id="cd00093">
    <property type="entry name" value="HTH_XRE"/>
    <property type="match status" value="1"/>
</dbReference>
<sequence length="74" mass="8349">MIRFNSAEELGSIIRAERKRRGYTQSMLADFSGVGLTFVSQLERGKPTAELEKTLRVTQTLGINLFAESRLDNE</sequence>
<keyword evidence="4" id="KW-1185">Reference proteome</keyword>
<dbReference type="EMBL" id="DYWI01000176">
    <property type="protein sequence ID" value="HJF66228.1"/>
    <property type="molecule type" value="Genomic_DNA"/>
</dbReference>
<dbReference type="GO" id="GO:0003677">
    <property type="term" value="F:DNA binding"/>
    <property type="evidence" value="ECO:0007669"/>
    <property type="project" value="InterPro"/>
</dbReference>
<dbReference type="InterPro" id="IPR001387">
    <property type="entry name" value="Cro/C1-type_HTH"/>
</dbReference>
<evidence type="ECO:0000313" key="3">
    <source>
        <dbReference type="EMBL" id="RNL39036.1"/>
    </source>
</evidence>
<evidence type="ECO:0000313" key="2">
    <source>
        <dbReference type="EMBL" id="HJF66228.1"/>
    </source>
</evidence>
<dbReference type="Proteomes" id="UP000269591">
    <property type="component" value="Unassembled WGS sequence"/>
</dbReference>
<dbReference type="AlphaFoldDB" id="A0A3N0AXG8"/>
<name>A0A3N0AXG8_9ACTN</name>
<dbReference type="SUPFAM" id="SSF47413">
    <property type="entry name" value="lambda repressor-like DNA-binding domains"/>
    <property type="match status" value="1"/>
</dbReference>
<gene>
    <name evidence="3" type="ORF">DMP06_07875</name>
    <name evidence="2" type="ORF">K8U77_08980</name>
</gene>
<dbReference type="Gene3D" id="1.10.260.40">
    <property type="entry name" value="lambda repressor-like DNA-binding domains"/>
    <property type="match status" value="1"/>
</dbReference>
<dbReference type="Proteomes" id="UP000786989">
    <property type="component" value="Unassembled WGS sequence"/>
</dbReference>
<reference evidence="3" key="2">
    <citation type="journal article" date="2019" name="Microbiol. Resour. Announc.">
        <title>Draft Genome Sequences of Type Strains of Gordonibacter faecihominis, Paraeggerthella hongkongensis, Parvibacter caecicola,Slackia equolifaciens, Slackia faecicanis, and Slackia isoflavoniconvertens.</title>
        <authorList>
            <person name="Danylec N."/>
            <person name="Stoll D.A."/>
            <person name="Dotsch A."/>
            <person name="Huch M."/>
        </authorList>
    </citation>
    <scope>NUCLEOTIDE SEQUENCE</scope>
    <source>
        <strain evidence="3">DSM 24851</strain>
    </source>
</reference>
<protein>
    <submittedName>
        <fullName evidence="2 3">Transcriptional regulator</fullName>
    </submittedName>
</protein>
<dbReference type="Pfam" id="PF01381">
    <property type="entry name" value="HTH_3"/>
    <property type="match status" value="1"/>
</dbReference>
<organism evidence="3 4">
    <name type="scientific">Slackia equolifaciens</name>
    <dbReference type="NCBI Taxonomy" id="498718"/>
    <lineage>
        <taxon>Bacteria</taxon>
        <taxon>Bacillati</taxon>
        <taxon>Actinomycetota</taxon>
        <taxon>Coriobacteriia</taxon>
        <taxon>Eggerthellales</taxon>
        <taxon>Eggerthellaceae</taxon>
        <taxon>Slackia</taxon>
    </lineage>
</organism>
<dbReference type="InterPro" id="IPR010982">
    <property type="entry name" value="Lambda_DNA-bd_dom_sf"/>
</dbReference>
<reference evidence="4" key="1">
    <citation type="submission" date="2018-05" db="EMBL/GenBank/DDBJ databases">
        <title>Genome Sequencing of selected type strains of the family Eggerthellaceae.</title>
        <authorList>
            <person name="Danylec N."/>
            <person name="Stoll D.A."/>
            <person name="Doetsch A."/>
            <person name="Huch M."/>
        </authorList>
    </citation>
    <scope>NUCLEOTIDE SEQUENCE [LARGE SCALE GENOMIC DNA]</scope>
    <source>
        <strain evidence="4">DSM 24851</strain>
    </source>
</reference>